<reference evidence="8 9" key="1">
    <citation type="submission" date="2019-01" db="EMBL/GenBank/DDBJ databases">
        <title>Genome sequencing of strain FW100M-2.</title>
        <authorList>
            <person name="Heo J."/>
            <person name="Kim S.-J."/>
            <person name="Kim J.-S."/>
            <person name="Hong S.-B."/>
            <person name="Kwon S.-W."/>
        </authorList>
    </citation>
    <scope>NUCLEOTIDE SEQUENCE [LARGE SCALE GENOMIC DNA]</scope>
    <source>
        <strain evidence="8 9">FW100M-2</strain>
    </source>
</reference>
<dbReference type="InterPro" id="IPR036633">
    <property type="entry name" value="Prn/Lys/Arg_de-COase_C_sf"/>
</dbReference>
<keyword evidence="5" id="KW-0456">Lyase</keyword>
<evidence type="ECO:0000256" key="4">
    <source>
        <dbReference type="ARBA" id="ARBA00022898"/>
    </source>
</evidence>
<dbReference type="AlphaFoldDB" id="A0A4P6EWU8"/>
<dbReference type="SUPFAM" id="SSF55904">
    <property type="entry name" value="Ornithine decarboxylase C-terminal domain"/>
    <property type="match status" value="1"/>
</dbReference>
<evidence type="ECO:0000256" key="3">
    <source>
        <dbReference type="ARBA" id="ARBA00022793"/>
    </source>
</evidence>
<dbReference type="SUPFAM" id="SSF53383">
    <property type="entry name" value="PLP-dependent transferases"/>
    <property type="match status" value="1"/>
</dbReference>
<keyword evidence="9" id="KW-1185">Reference proteome</keyword>
<dbReference type="PANTHER" id="PTHR43277:SF3">
    <property type="entry name" value="DECARBOXYLASE, PUTATIVE-RELATED"/>
    <property type="match status" value="1"/>
</dbReference>
<dbReference type="InterPro" id="IPR015421">
    <property type="entry name" value="PyrdxlP-dep_Trfase_major"/>
</dbReference>
<dbReference type="PANTHER" id="PTHR43277">
    <property type="entry name" value="ARGININE DECARBOXYLASE"/>
    <property type="match status" value="1"/>
</dbReference>
<keyword evidence="3" id="KW-0210">Decarboxylase</keyword>
<comment type="similarity">
    <text evidence="2">Belongs to the Orn/Lys/Arg decarboxylase class-I family.</text>
</comment>
<evidence type="ECO:0000259" key="6">
    <source>
        <dbReference type="Pfam" id="PF01276"/>
    </source>
</evidence>
<feature type="domain" description="Orn/Lys/Arg decarboxylase C-terminal" evidence="7">
    <location>
        <begin position="441"/>
        <end position="496"/>
    </location>
</feature>
<dbReference type="InterPro" id="IPR000310">
    <property type="entry name" value="Orn/Lys/Arg_deCO2ase_major_dom"/>
</dbReference>
<dbReference type="GO" id="GO:0016831">
    <property type="term" value="F:carboxy-lyase activity"/>
    <property type="evidence" value="ECO:0007669"/>
    <property type="project" value="UniProtKB-KW"/>
</dbReference>
<dbReference type="InterPro" id="IPR052357">
    <property type="entry name" value="Orn_Lys_Arg_decarboxylase-I"/>
</dbReference>
<dbReference type="Gene3D" id="3.90.105.10">
    <property type="entry name" value="Molybdopterin biosynthesis moea protein, domain 2"/>
    <property type="match status" value="1"/>
</dbReference>
<accession>A0A4P6EWU8</accession>
<evidence type="ECO:0000259" key="7">
    <source>
        <dbReference type="Pfam" id="PF03711"/>
    </source>
</evidence>
<dbReference type="Pfam" id="PF03711">
    <property type="entry name" value="OKR_DC_1_C"/>
    <property type="match status" value="1"/>
</dbReference>
<dbReference type="Proteomes" id="UP000293568">
    <property type="component" value="Chromosome"/>
</dbReference>
<dbReference type="OrthoDB" id="9815233at2"/>
<keyword evidence="4" id="KW-0663">Pyridoxal phosphate</keyword>
<evidence type="ECO:0000313" key="9">
    <source>
        <dbReference type="Proteomes" id="UP000293568"/>
    </source>
</evidence>
<organism evidence="8 9">
    <name type="scientific">Paenibacillus protaetiae</name>
    <dbReference type="NCBI Taxonomy" id="2509456"/>
    <lineage>
        <taxon>Bacteria</taxon>
        <taxon>Bacillati</taxon>
        <taxon>Bacillota</taxon>
        <taxon>Bacilli</taxon>
        <taxon>Bacillales</taxon>
        <taxon>Paenibacillaceae</taxon>
        <taxon>Paenibacillus</taxon>
    </lineage>
</organism>
<evidence type="ECO:0000256" key="5">
    <source>
        <dbReference type="ARBA" id="ARBA00023239"/>
    </source>
</evidence>
<dbReference type="CDD" id="cd00615">
    <property type="entry name" value="Orn_deC_like"/>
    <property type="match status" value="1"/>
</dbReference>
<dbReference type="KEGG" id="pprt:ET464_14875"/>
<comment type="cofactor">
    <cofactor evidence="1">
        <name>pyridoxal 5'-phosphate</name>
        <dbReference type="ChEBI" id="CHEBI:597326"/>
    </cofactor>
</comment>
<keyword evidence="8" id="KW-0808">Transferase</keyword>
<evidence type="ECO:0000256" key="1">
    <source>
        <dbReference type="ARBA" id="ARBA00001933"/>
    </source>
</evidence>
<sequence>MIQKIRAPLFEALIAHAQSKPASFHVPGHRYGHSLAQPLWSESDYNGRKEELAARSVESLAADWFLPLMQLDTTELTATDDLHHPETSILEAQQLAARCYGSDETFFLVGGSTSGNLAMLLSVCEPGELMIVQRNVHKSVINGLTLAGAKAVFVSPEIDELTGIPTVPSVQNIEYALEQYPEAKAVLLSNPNYYGMGVHLRAYADAAHRKSVPLLVDEAHGAHYGFHPELPSSAIQEGADGVVQSAHKTLHALTMGAWLHVKGSLLQRERLKEALAMIQSSSPSFPIMASLDISRAIVEERGNKLFEASIRSAEMFRQRIEQTCQVLRIVSFAPLPAMQIDPLRICLTDRSGQLNGYQLQAELERKGCWVEMADPRQVLLLFGLQVGEADVDRLAAACADIDRLLSANDDGIDLKADRKDGSWRLNGQVQEHSDSYRGVSAPVQFGRELRHLTYETVPIEEAEQRLAAEMITPYPPGIPLVYPGEPLTSHGIAAIQRLAQYGAKFQGASDPSMNTIRVYKR</sequence>
<dbReference type="Gene3D" id="3.40.640.10">
    <property type="entry name" value="Type I PLP-dependent aspartate aminotransferase-like (Major domain)"/>
    <property type="match status" value="1"/>
</dbReference>
<protein>
    <submittedName>
        <fullName evidence="8">Aminotransferase class I/II-fold pyridoxal phosphate-dependent enzyme</fullName>
    </submittedName>
</protein>
<dbReference type="EMBL" id="CP035492">
    <property type="protein sequence ID" value="QAY67482.1"/>
    <property type="molecule type" value="Genomic_DNA"/>
</dbReference>
<dbReference type="RefSeq" id="WP_129442178.1">
    <property type="nucleotide sequence ID" value="NZ_CP035492.1"/>
</dbReference>
<keyword evidence="8" id="KW-0032">Aminotransferase</keyword>
<dbReference type="GO" id="GO:0008483">
    <property type="term" value="F:transaminase activity"/>
    <property type="evidence" value="ECO:0007669"/>
    <property type="project" value="UniProtKB-KW"/>
</dbReference>
<evidence type="ECO:0000313" key="8">
    <source>
        <dbReference type="EMBL" id="QAY67482.1"/>
    </source>
</evidence>
<dbReference type="Pfam" id="PF01276">
    <property type="entry name" value="OKR_DC_1"/>
    <property type="match status" value="1"/>
</dbReference>
<proteinExistence type="inferred from homology"/>
<name>A0A4P6EWU8_9BACL</name>
<evidence type="ECO:0000256" key="2">
    <source>
        <dbReference type="ARBA" id="ARBA00010671"/>
    </source>
</evidence>
<dbReference type="InterPro" id="IPR015424">
    <property type="entry name" value="PyrdxlP-dep_Trfase"/>
</dbReference>
<dbReference type="InterPro" id="IPR008286">
    <property type="entry name" value="Prn/Lys/Arg_de-COase_C"/>
</dbReference>
<gene>
    <name evidence="8" type="ORF">ET464_14875</name>
</gene>
<feature type="domain" description="Orn/Lys/Arg decarboxylases family 1 pyridoxal-P attachment site" evidence="6">
    <location>
        <begin position="8"/>
        <end position="382"/>
    </location>
</feature>